<feature type="region of interest" description="Disordered" evidence="7">
    <location>
        <begin position="468"/>
        <end position="499"/>
    </location>
</feature>
<feature type="region of interest" description="Disordered" evidence="7">
    <location>
        <begin position="1916"/>
        <end position="1954"/>
    </location>
</feature>
<feature type="compositionally biased region" description="Basic residues" evidence="7">
    <location>
        <begin position="1970"/>
        <end position="1980"/>
    </location>
</feature>
<feature type="region of interest" description="Disordered" evidence="7">
    <location>
        <begin position="702"/>
        <end position="785"/>
    </location>
</feature>
<dbReference type="InterPro" id="IPR005429">
    <property type="entry name" value="LimpII"/>
</dbReference>
<protein>
    <submittedName>
        <fullName evidence="10">(spotted green pufferfish) hypothetical protein</fullName>
    </submittedName>
</protein>
<dbReference type="GO" id="GO:0006898">
    <property type="term" value="P:receptor-mediated endocytosis"/>
    <property type="evidence" value="ECO:0007669"/>
    <property type="project" value="TreeGrafter"/>
</dbReference>
<feature type="compositionally biased region" description="Low complexity" evidence="7">
    <location>
        <begin position="730"/>
        <end position="741"/>
    </location>
</feature>
<dbReference type="PRINTS" id="PR01609">
    <property type="entry name" value="CD36FAMILY"/>
</dbReference>
<feature type="compositionally biased region" description="Basic and acidic residues" evidence="7">
    <location>
        <begin position="745"/>
        <end position="754"/>
    </location>
</feature>
<feature type="region of interest" description="Disordered" evidence="7">
    <location>
        <begin position="1970"/>
        <end position="1995"/>
    </location>
</feature>
<feature type="region of interest" description="Disordered" evidence="7">
    <location>
        <begin position="1158"/>
        <end position="1181"/>
    </location>
</feature>
<dbReference type="PANTHER" id="PTHR11923">
    <property type="entry name" value="SCAVENGER RECEPTOR CLASS B TYPE-1 SR-B1"/>
    <property type="match status" value="1"/>
</dbReference>
<proteinExistence type="inferred from homology"/>
<dbReference type="Gene3D" id="4.10.40.50">
    <property type="match status" value="1"/>
</dbReference>
<evidence type="ECO:0000256" key="5">
    <source>
        <dbReference type="ARBA" id="ARBA00023136"/>
    </source>
</evidence>
<dbReference type="PRINTS" id="PR01611">
    <property type="entry name" value="LIMPII"/>
</dbReference>
<dbReference type="InterPro" id="IPR037213">
    <property type="entry name" value="Run_dom_sf"/>
</dbReference>
<feature type="compositionally biased region" description="Polar residues" evidence="7">
    <location>
        <begin position="1161"/>
        <end position="1173"/>
    </location>
</feature>
<evidence type="ECO:0000256" key="7">
    <source>
        <dbReference type="SAM" id="MobiDB-lite"/>
    </source>
</evidence>
<keyword evidence="3 8" id="KW-0812">Transmembrane</keyword>
<feature type="compositionally biased region" description="Low complexity" evidence="7">
    <location>
        <begin position="1091"/>
        <end position="1110"/>
    </location>
</feature>
<feature type="compositionally biased region" description="Basic and acidic residues" evidence="7">
    <location>
        <begin position="1922"/>
        <end position="1931"/>
    </location>
</feature>
<dbReference type="OrthoDB" id="9884296at2759"/>
<gene>
    <name evidence="10" type="ORF">GSTENG00017345001</name>
</gene>
<dbReference type="PANTHER" id="PTHR11923:SF112">
    <property type="entry name" value="LYSOSOME MEMBRANE PROTEIN 2"/>
    <property type="match status" value="1"/>
</dbReference>
<dbReference type="Pfam" id="PF07359">
    <property type="entry name" value="LEAP-2"/>
    <property type="match status" value="1"/>
</dbReference>
<feature type="compositionally biased region" description="Basic and acidic residues" evidence="7">
    <location>
        <begin position="1258"/>
        <end position="1267"/>
    </location>
</feature>
<comment type="similarity">
    <text evidence="2">Belongs to the CD36 family.</text>
</comment>
<feature type="compositionally biased region" description="Polar residues" evidence="7">
    <location>
        <begin position="1662"/>
        <end position="1673"/>
    </location>
</feature>
<feature type="compositionally biased region" description="Basic and acidic residues" evidence="7">
    <location>
        <begin position="1032"/>
        <end position="1047"/>
    </location>
</feature>
<dbReference type="EMBL" id="CAAE01014575">
    <property type="protein sequence ID" value="CAF99319.1"/>
    <property type="molecule type" value="Genomic_DNA"/>
</dbReference>
<dbReference type="InterPro" id="IPR004012">
    <property type="entry name" value="Run_dom"/>
</dbReference>
<dbReference type="GO" id="GO:0006622">
    <property type="term" value="P:protein targeting to lysosome"/>
    <property type="evidence" value="ECO:0007669"/>
    <property type="project" value="TreeGrafter"/>
</dbReference>
<keyword evidence="4 8" id="KW-1133">Transmembrane helix</keyword>
<feature type="transmembrane region" description="Helical" evidence="8">
    <location>
        <begin position="439"/>
        <end position="458"/>
    </location>
</feature>
<dbReference type="GO" id="GO:0042742">
    <property type="term" value="P:defense response to bacterium"/>
    <property type="evidence" value="ECO:0007669"/>
    <property type="project" value="InterPro"/>
</dbReference>
<feature type="compositionally biased region" description="Basic and acidic residues" evidence="7">
    <location>
        <begin position="833"/>
        <end position="857"/>
    </location>
</feature>
<feature type="compositionally biased region" description="Acidic residues" evidence="7">
    <location>
        <begin position="770"/>
        <end position="779"/>
    </location>
</feature>
<comment type="subcellular location">
    <subcellularLocation>
        <location evidence="1">Membrane</location>
    </subcellularLocation>
</comment>
<dbReference type="Gene3D" id="1.20.58.900">
    <property type="match status" value="1"/>
</dbReference>
<feature type="compositionally biased region" description="Polar residues" evidence="7">
    <location>
        <begin position="1124"/>
        <end position="1137"/>
    </location>
</feature>
<evidence type="ECO:0000256" key="6">
    <source>
        <dbReference type="ARBA" id="ARBA00023180"/>
    </source>
</evidence>
<evidence type="ECO:0000313" key="10">
    <source>
        <dbReference type="EMBL" id="CAF99319.1"/>
    </source>
</evidence>
<dbReference type="KEGG" id="tng:GSTEN00017345G001"/>
<feature type="compositionally biased region" description="Low complexity" evidence="7">
    <location>
        <begin position="866"/>
        <end position="880"/>
    </location>
</feature>
<feature type="region of interest" description="Disordered" evidence="7">
    <location>
        <begin position="1709"/>
        <end position="1728"/>
    </location>
</feature>
<reference evidence="10" key="1">
    <citation type="journal article" date="2004" name="Nature">
        <title>Genome duplication in the teleost fish Tetraodon nigroviridis reveals the early vertebrate proto-karyotype.</title>
        <authorList>
            <person name="Jaillon O."/>
            <person name="Aury J.-M."/>
            <person name="Brunet F."/>
            <person name="Petit J.-L."/>
            <person name="Stange-Thomann N."/>
            <person name="Mauceli E."/>
            <person name="Bouneau L."/>
            <person name="Fischer C."/>
            <person name="Ozouf-Costaz C."/>
            <person name="Bernot A."/>
            <person name="Nicaud S."/>
            <person name="Jaffe D."/>
            <person name="Fisher S."/>
            <person name="Lutfalla G."/>
            <person name="Dossat C."/>
            <person name="Segurens B."/>
            <person name="Dasilva C."/>
            <person name="Salanoubat M."/>
            <person name="Levy M."/>
            <person name="Boudet N."/>
            <person name="Castellano S."/>
            <person name="Anthouard V."/>
            <person name="Jubin C."/>
            <person name="Castelli V."/>
            <person name="Katinka M."/>
            <person name="Vacherie B."/>
            <person name="Biemont C."/>
            <person name="Skalli Z."/>
            <person name="Cattolico L."/>
            <person name="Poulain J."/>
            <person name="De Berardinis V."/>
            <person name="Cruaud C."/>
            <person name="Duprat S."/>
            <person name="Brottier P."/>
            <person name="Coutanceau J.-P."/>
            <person name="Gouzy J."/>
            <person name="Parra G."/>
            <person name="Lardier G."/>
            <person name="Chapple C."/>
            <person name="McKernan K.J."/>
            <person name="McEwan P."/>
            <person name="Bosak S."/>
            <person name="Kellis M."/>
            <person name="Volff J.-N."/>
            <person name="Guigo R."/>
            <person name="Zody M.C."/>
            <person name="Mesirov J."/>
            <person name="Lindblad-Toh K."/>
            <person name="Birren B."/>
            <person name="Nusbaum C."/>
            <person name="Kahn D."/>
            <person name="Robinson-Rechavi M."/>
            <person name="Laudet V."/>
            <person name="Schachter V."/>
            <person name="Quetier F."/>
            <person name="Saurin W."/>
            <person name="Scarpelli C."/>
            <person name="Wincker P."/>
            <person name="Lander E.S."/>
            <person name="Weissenbach J."/>
            <person name="Roest Crollius H."/>
        </authorList>
    </citation>
    <scope>NUCLEOTIDE SEQUENCE [LARGE SCALE GENOMIC DNA]</scope>
</reference>
<keyword evidence="5 8" id="KW-0472">Membrane</keyword>
<feature type="region of interest" description="Disordered" evidence="7">
    <location>
        <begin position="798"/>
        <end position="882"/>
    </location>
</feature>
<dbReference type="GO" id="GO:0005764">
    <property type="term" value="C:lysosome"/>
    <property type="evidence" value="ECO:0007669"/>
    <property type="project" value="InterPro"/>
</dbReference>
<name>Q4SJ63_TETNG</name>
<feature type="compositionally biased region" description="Polar residues" evidence="7">
    <location>
        <begin position="1013"/>
        <end position="1024"/>
    </location>
</feature>
<evidence type="ECO:0000259" key="9">
    <source>
        <dbReference type="PROSITE" id="PS50826"/>
    </source>
</evidence>
<dbReference type="PROSITE" id="PS50826">
    <property type="entry name" value="RUN"/>
    <property type="match status" value="1"/>
</dbReference>
<comment type="caution">
    <text evidence="10">The sequence shown here is derived from an EMBL/GenBank/DDBJ whole genome shotgun (WGS) entry which is preliminary data.</text>
</comment>
<dbReference type="Pfam" id="PF01130">
    <property type="entry name" value="CD36"/>
    <property type="match status" value="1"/>
</dbReference>
<feature type="region of interest" description="Disordered" evidence="7">
    <location>
        <begin position="1819"/>
        <end position="1841"/>
    </location>
</feature>
<feature type="region of interest" description="Disordered" evidence="7">
    <location>
        <begin position="1220"/>
        <end position="1280"/>
    </location>
</feature>
<dbReference type="InterPro" id="IPR002159">
    <property type="entry name" value="CD36_fam"/>
</dbReference>
<feature type="domain" description="RUN" evidence="9">
    <location>
        <begin position="1430"/>
        <end position="1574"/>
    </location>
</feature>
<dbReference type="InterPro" id="IPR009955">
    <property type="entry name" value="LEAP-2"/>
</dbReference>
<evidence type="ECO:0000256" key="1">
    <source>
        <dbReference type="ARBA" id="ARBA00004370"/>
    </source>
</evidence>
<feature type="compositionally biased region" description="Low complexity" evidence="7">
    <location>
        <begin position="1618"/>
        <end position="1634"/>
    </location>
</feature>
<accession>Q4SJ63</accession>
<organism evidence="10">
    <name type="scientific">Tetraodon nigroviridis</name>
    <name type="common">Spotted green pufferfish</name>
    <name type="synonym">Chelonodon nigroviridis</name>
    <dbReference type="NCBI Taxonomy" id="99883"/>
    <lineage>
        <taxon>Eukaryota</taxon>
        <taxon>Metazoa</taxon>
        <taxon>Chordata</taxon>
        <taxon>Craniata</taxon>
        <taxon>Vertebrata</taxon>
        <taxon>Euteleostomi</taxon>
        <taxon>Actinopterygii</taxon>
        <taxon>Neopterygii</taxon>
        <taxon>Teleostei</taxon>
        <taxon>Neoteleostei</taxon>
        <taxon>Acanthomorphata</taxon>
        <taxon>Eupercaria</taxon>
        <taxon>Tetraodontiformes</taxon>
        <taxon>Tetradontoidea</taxon>
        <taxon>Tetraodontidae</taxon>
        <taxon>Tetraodon</taxon>
    </lineage>
</organism>
<feature type="region of interest" description="Disordered" evidence="7">
    <location>
        <begin position="1001"/>
        <end position="1064"/>
    </location>
</feature>
<feature type="region of interest" description="Disordered" evidence="7">
    <location>
        <begin position="1306"/>
        <end position="1349"/>
    </location>
</feature>
<feature type="region of interest" description="Disordered" evidence="7">
    <location>
        <begin position="1612"/>
        <end position="1700"/>
    </location>
</feature>
<evidence type="ECO:0000256" key="2">
    <source>
        <dbReference type="ARBA" id="ARBA00010532"/>
    </source>
</evidence>
<dbReference type="SMART" id="SM00593">
    <property type="entry name" value="RUN"/>
    <property type="match status" value="1"/>
</dbReference>
<evidence type="ECO:0000256" key="4">
    <source>
        <dbReference type="ARBA" id="ARBA00022989"/>
    </source>
</evidence>
<feature type="region of interest" description="Disordered" evidence="7">
    <location>
        <begin position="1084"/>
        <end position="1140"/>
    </location>
</feature>
<dbReference type="Pfam" id="PF02759">
    <property type="entry name" value="RUN"/>
    <property type="match status" value="1"/>
</dbReference>
<feature type="compositionally biased region" description="Low complexity" evidence="7">
    <location>
        <begin position="1001"/>
        <end position="1012"/>
    </location>
</feature>
<evidence type="ECO:0000256" key="3">
    <source>
        <dbReference type="ARBA" id="ARBA00022692"/>
    </source>
</evidence>
<dbReference type="GO" id="GO:0016020">
    <property type="term" value="C:membrane"/>
    <property type="evidence" value="ECO:0007669"/>
    <property type="project" value="UniProtKB-SubCell"/>
</dbReference>
<keyword evidence="6" id="KW-0325">Glycoprotein</keyword>
<evidence type="ECO:0000256" key="8">
    <source>
        <dbReference type="SAM" id="Phobius"/>
    </source>
</evidence>
<reference evidence="10" key="2">
    <citation type="submission" date="2004-02" db="EMBL/GenBank/DDBJ databases">
        <authorList>
            <consortium name="Genoscope"/>
            <consortium name="Whitehead Institute Centre for Genome Research"/>
        </authorList>
    </citation>
    <scope>NUCLEOTIDE SEQUENCE</scope>
</reference>
<feature type="compositionally biased region" description="Low complexity" evidence="7">
    <location>
        <begin position="1050"/>
        <end position="1061"/>
    </location>
</feature>
<dbReference type="SUPFAM" id="SSF140741">
    <property type="entry name" value="RUN domain-like"/>
    <property type="match status" value="1"/>
</dbReference>
<sequence>MRQCCFYCLGLAAVLLLLAGIVLVLSGVFPRFLQSRVKKEVVLKNATDAFEAWEDPPAQIYMQFYFFNVTNPLEVLDGERPAVVEVGPYTYREYRPMEEVTFQANGTRVAAVNTKTYIFQPEMSRGPESDPIRTLNIPAVTVMERFRKSWEAELISPYMRSLGVGLFTTRTVGELLWGYEDSLLRVAKKFWPQLDDVFGLFYKSNASNDGRYVFFTGEQDYRDFARVDTWNGESSLAWWSTDECNMINGTTGASFHPVVTKGEKLYMFSSDLCRSLYAVYEEDVTVKGIAAYRFSPPSEVFANTTANAGFCVPPGNCPGSGLLDVRVCKEGAPIVMSSPHFYQAEEKFKEAVFGMRPDKQLHQTAIDIHPLTGVVLQAAKRLQINVHVEKIPHYSQTGNVRTLVFPVVYLNESALIQDAAARKLRAVVTVQQVVVQVPFMLMGLGFLLGLVFTVLSIYGTNRGINQGAASVSTPPSPAGSFKSRAEGEHPSLSKQRSPRCGTTMRTLQERIVLLSLLLSLVCAVQVGSAHTPGLAPVLRSPCSSPAPLQVASLPLPDDWSGLLLRTKRSLLWRWNSMKPLGASCRENSECGTKYCSCPSYRAAERETLVGAGAGGRGLMMVDWMLEEDGAVFQGRAPCSSMIGASALSGDTLIACSFPVVPLPTWQLRVQALCSSAKRPGRLFSVGLTRAVSLPEQDSLNRDQAFAGGRRQFSSSYGSLSEDRGEEEGGSDSSGRCDSASSPEETGSRLKENPEARGGARSHNSFLPSSEMDEEEDDGGEGGNLHKYLEDSAFVLQGNSNWSPGSRTLAERYPQSREPGSSRWLSEGTLLGPDGDHEWPQFSRQSERARQDPDRLTAHESCSIPGPRRSSPESFPRSDSSCNSSDGILVNFCTIYNRSNNPATPGDLSPAPQAPDSSEGSVFLSLRPVSSTRQEDASPSTARWSPRGLDSNCNLCCVDALPQGLSSLELSDLAACLQSQAALATATNQKYYKLVTCDVPSRSPSPAWSSSNSCQEGRNRSSPAGNQLLDGKGLAEDRAKSQEEEQPKQRSSSAESEYSGSGDQAAATSTLKALCKQKHTNSLQNLSHTHFPPCTGPESPEGGGSQEPSVGATQQRGGAEAQRGAKTSSKPQRPTSLPIQPFVLVPRTGARQAGRLLDQYVDQRSSRVGSSQPGSRFKGKRSRCFSSLQLSPMGSHYPVFLEPPSSSDTCSSCTPSPEWCGRRHTWSQSSRIPEPFGPRTSKSSLDAPRRVSPEGVQAPEDRSPRSEIRLPLTPPPSGSALVKIPTYQDLNKLTPKLSYASGFSVAHTSPHPHLSQTPPTFPPSAGGPGSPHTHTHSNPEQLPLLPPRAPPAAVPGLFHSGFPAAFSSASSLSSLLSSAASVRTNQAERLVRSDKPPPEFCPSPDASYESMSISHLQRRGLLRSVSRAVDLILTHFGSSRDPEEKSLLEDGLRGHRLDLIIGQRRNHPWSLVEVSTRVGPSTKVLHRLVCKIRLCPQLTTHCMRLRAFIMGLLNLRALEFWLSHLHSQKDVVAANYHSWGFMSVSLGRCRPLFQELLLLLQPLSVMPFDLNLLLEPRLLLSRQLCCDQDAPVPPPSSALLVTSWPLLRADKTAARDPEGQPAAQQGGAPPREAPAFQGEERSSKRLAPIPEWGRMHEEEGCSNGDNWSQISVCSRQDEQRGGTEGPRVSARVRPGSPHQGGLRWASLFGAADPSPRTETVPHPGAQGRRYKRPSEWLRLDKTQVGMLVQSIRAAARRGRGQRTKADWRGCFKIDITSSVLNQIPLHSEGAGLCLEMNVYRSFGNLMEAWVTEEGRSSYPELLGSNDEASPSPPTNLRSESVDSGVEMASADMSFPATCSSVSTDPTEFDRFTADQEGSTGTWESSVHSCPSPSMPCLPPSGAQDHMILHQKVEAALQRSNSKHLKDNPAVELRRRRSRVHPRPVSESLRGQRAHEANAPASLVRGLRHTGVSKKVRGRHERTVRNQSAQDLSEDEVEGLSPGLSYLEHVCQMLEKFARQQRRSRALQTLEACQAEPALEDTACRGQHPSTDDLLMELNEDLEKQGTEDKKRITPNRSWKTKIGSLTRNLSVLRDVKR</sequence>
<feature type="transmembrane region" description="Helical" evidence="8">
    <location>
        <begin position="511"/>
        <end position="530"/>
    </location>
</feature>
<dbReference type="GO" id="GO:0005044">
    <property type="term" value="F:scavenger receptor activity"/>
    <property type="evidence" value="ECO:0007669"/>
    <property type="project" value="InterPro"/>
</dbReference>